<dbReference type="HOGENOM" id="CLU_054761_0_0_14"/>
<dbReference type="Gene3D" id="3.90.930.1">
    <property type="match status" value="2"/>
</dbReference>
<dbReference type="KEGG" id="nzs:SLY_1089"/>
<evidence type="ECO:0000259" key="1">
    <source>
        <dbReference type="Pfam" id="PF11178"/>
    </source>
</evidence>
<evidence type="ECO:0000313" key="2">
    <source>
        <dbReference type="EMBL" id="AGL90995.1"/>
    </source>
</evidence>
<organism evidence="2 3">
    <name type="scientific">Strawberry lethal yellows phytoplasma (CPA) str. NZSb11</name>
    <dbReference type="NCBI Taxonomy" id="980422"/>
    <lineage>
        <taxon>Bacteria</taxon>
        <taxon>Bacillati</taxon>
        <taxon>Mycoplasmatota</taxon>
        <taxon>Mollicutes</taxon>
        <taxon>Acholeplasmatales</taxon>
        <taxon>Acholeplasmataceae</taxon>
        <taxon>Candidatus Phytoplasma</taxon>
        <taxon>16SrXII (Stolbur group)</taxon>
    </lineage>
</organism>
<sequence>MNHQKTFYRKGIKTAIKFVAEYSPDGKLTKQTQYYSDGKTIYVIQEYDPQTHKRIKETHYYGDGKTKRFVIEYYSDGKLNKSTWFREDGKIINCIICWNPITAEIIKTINYHLDGKIGEEIMIMDDKKHTINCYQDNFKTLIYTTEYNPQTDKRTKQTQYYSDGKTIYVIQEYDPQTHKRIKETHYYGDGKTKRFVIEYYSDGKLNKSTWFREDGKIINCIICWNPITAEIIKTINYHLDGKIGEEIMIMDDKKHTINCYQDNFKTLIYTTEYNPQTDKRTKQTQYNPDGTVFNEIYYNPNGSIKATKKY</sequence>
<dbReference type="SUPFAM" id="SSF50998">
    <property type="entry name" value="Quinoprotein alcohol dehydrogenase-like"/>
    <property type="match status" value="1"/>
</dbReference>
<feature type="domain" description="DUF2963" evidence="1">
    <location>
        <begin position="85"/>
        <end position="117"/>
    </location>
</feature>
<proteinExistence type="predicted"/>
<feature type="domain" description="DUF2963" evidence="1">
    <location>
        <begin position="260"/>
        <end position="309"/>
    </location>
</feature>
<dbReference type="Pfam" id="PF11178">
    <property type="entry name" value="DUF2963"/>
    <property type="match status" value="5"/>
</dbReference>
<feature type="domain" description="DUF2963" evidence="1">
    <location>
        <begin position="34"/>
        <end position="83"/>
    </location>
</feature>
<feature type="domain" description="DUF2963" evidence="1">
    <location>
        <begin position="160"/>
        <end position="209"/>
    </location>
</feature>
<accession>R4RNP8</accession>
<dbReference type="PATRIC" id="fig|980422.3.peg.1001"/>
<dbReference type="EMBL" id="CP002548">
    <property type="protein sequence ID" value="AGL90995.1"/>
    <property type="molecule type" value="Genomic_DNA"/>
</dbReference>
<evidence type="ECO:0000313" key="3">
    <source>
        <dbReference type="Proteomes" id="UP000013941"/>
    </source>
</evidence>
<name>R4RNP8_PHYAS</name>
<dbReference type="InterPro" id="IPR021348">
    <property type="entry name" value="DUF2963"/>
</dbReference>
<feature type="domain" description="DUF2963" evidence="1">
    <location>
        <begin position="211"/>
        <end position="243"/>
    </location>
</feature>
<dbReference type="InterPro" id="IPR011047">
    <property type="entry name" value="Quinoprotein_ADH-like_sf"/>
</dbReference>
<dbReference type="RefSeq" id="WP_015638373.1">
    <property type="nucleotide sequence ID" value="NC_021236.1"/>
</dbReference>
<dbReference type="OrthoDB" id="386368at2"/>
<gene>
    <name evidence="2" type="ORF">SLY_1089</name>
</gene>
<keyword evidence="3" id="KW-1185">Reference proteome</keyword>
<dbReference type="Proteomes" id="UP000013941">
    <property type="component" value="Chromosome"/>
</dbReference>
<protein>
    <recommendedName>
        <fullName evidence="1">DUF2963 domain-containing protein</fullName>
    </recommendedName>
</protein>
<dbReference type="AlphaFoldDB" id="R4RNP8"/>
<reference evidence="2 3" key="1">
    <citation type="journal article" date="2013" name="BMC Genomics">
        <title>Comparison of the complete genome sequence of two closely related isolates of 'Candidatus Phytoplasma australiense' reveals genome plasticity.</title>
        <authorList>
            <person name="Andersen M.T."/>
            <person name="Liefting L.W."/>
            <person name="Havukkala I."/>
            <person name="Beever R.E."/>
        </authorList>
    </citation>
    <scope>NUCLEOTIDE SEQUENCE [LARGE SCALE GENOMIC DNA]</scope>
    <source>
        <strain evidence="2 3">NZSb11</strain>
    </source>
</reference>